<dbReference type="STRING" id="1231336.L248_2635"/>
<reference evidence="11" key="1">
    <citation type="journal article" date="2013" name="Genome Announc.">
        <title>Whole-Genome Sequencing of Lactobacillus shenzhenensis Strain LY-73T.</title>
        <authorList>
            <person name="Lin Z."/>
            <person name="Liu Z."/>
            <person name="Yang R."/>
            <person name="Zou Y."/>
            <person name="Wan D."/>
            <person name="Chen J."/>
            <person name="Guo M."/>
            <person name="Zhao J."/>
            <person name="Fang C."/>
            <person name="Yang R."/>
            <person name="Liu F."/>
        </authorList>
    </citation>
    <scope>NUCLEOTIDE SEQUENCE [LARGE SCALE GENOMIC DNA]</scope>
    <source>
        <strain evidence="11">LY-73</strain>
    </source>
</reference>
<keyword evidence="2 5" id="KW-0540">Nuclease</keyword>
<dbReference type="EC" id="3.1.11.6" evidence="5"/>
<evidence type="ECO:0000256" key="4">
    <source>
        <dbReference type="ARBA" id="ARBA00022839"/>
    </source>
</evidence>
<keyword evidence="3 5" id="KW-0378">Hydrolase</keyword>
<dbReference type="InterPro" id="IPR020579">
    <property type="entry name" value="Exonuc_VII_lsu_C"/>
</dbReference>
<evidence type="ECO:0000313" key="10">
    <source>
        <dbReference type="EMBL" id="ERL65562.1"/>
    </source>
</evidence>
<dbReference type="eggNOG" id="COG1570">
    <property type="taxonomic scope" value="Bacteria"/>
</dbReference>
<dbReference type="CDD" id="cd04489">
    <property type="entry name" value="ExoVII_LU_OBF"/>
    <property type="match status" value="1"/>
</dbReference>
<evidence type="ECO:0000256" key="5">
    <source>
        <dbReference type="HAMAP-Rule" id="MF_00378"/>
    </source>
</evidence>
<evidence type="ECO:0000256" key="6">
    <source>
        <dbReference type="RuleBase" id="RU004355"/>
    </source>
</evidence>
<dbReference type="GO" id="GO:0009318">
    <property type="term" value="C:exodeoxyribonuclease VII complex"/>
    <property type="evidence" value="ECO:0007669"/>
    <property type="project" value="UniProtKB-UniRule"/>
</dbReference>
<evidence type="ECO:0000256" key="7">
    <source>
        <dbReference type="SAM" id="Coils"/>
    </source>
</evidence>
<comment type="subunit">
    <text evidence="5">Heterooligomer composed of large and small subunits.</text>
</comment>
<protein>
    <recommendedName>
        <fullName evidence="5">Exodeoxyribonuclease 7 large subunit</fullName>
        <ecNumber evidence="5">3.1.11.6</ecNumber>
    </recommendedName>
    <alternativeName>
        <fullName evidence="5">Exodeoxyribonuclease VII large subunit</fullName>
        <shortName evidence="5">Exonuclease VII large subunit</shortName>
    </alternativeName>
</protein>
<dbReference type="RefSeq" id="WP_022529236.1">
    <property type="nucleotide sequence ID" value="NZ_KI271586.1"/>
</dbReference>
<dbReference type="HAMAP" id="MF_00378">
    <property type="entry name" value="Exonuc_7_L"/>
    <property type="match status" value="1"/>
</dbReference>
<dbReference type="Pfam" id="PF02601">
    <property type="entry name" value="Exonuc_VII_L"/>
    <property type="match status" value="1"/>
</dbReference>
<dbReference type="AlphaFoldDB" id="U4TVZ3"/>
<gene>
    <name evidence="5 10" type="primary">xseA</name>
    <name evidence="10" type="ORF">L248_2635</name>
</gene>
<dbReference type="PANTHER" id="PTHR30008">
    <property type="entry name" value="EXODEOXYRIBONUCLEASE 7 LARGE SUBUNIT"/>
    <property type="match status" value="1"/>
</dbReference>
<comment type="catalytic activity">
    <reaction evidence="5 6">
        <text>Exonucleolytic cleavage in either 5'- to 3'- or 3'- to 5'-direction to yield nucleoside 5'-phosphates.</text>
        <dbReference type="EC" id="3.1.11.6"/>
    </reaction>
</comment>
<keyword evidence="1 5" id="KW-0963">Cytoplasm</keyword>
<keyword evidence="7" id="KW-0175">Coiled coil</keyword>
<dbReference type="GO" id="GO:0006308">
    <property type="term" value="P:DNA catabolic process"/>
    <property type="evidence" value="ECO:0007669"/>
    <property type="project" value="UniProtKB-UniRule"/>
</dbReference>
<organism evidence="10 11">
    <name type="scientific">Schleiferilactobacillus shenzhenensis LY-73</name>
    <dbReference type="NCBI Taxonomy" id="1231336"/>
    <lineage>
        <taxon>Bacteria</taxon>
        <taxon>Bacillati</taxon>
        <taxon>Bacillota</taxon>
        <taxon>Bacilli</taxon>
        <taxon>Lactobacillales</taxon>
        <taxon>Lactobacillaceae</taxon>
        <taxon>Schleiferilactobacillus</taxon>
    </lineage>
</organism>
<feature type="domain" description="Exonuclease VII large subunit C-terminal" evidence="8">
    <location>
        <begin position="128"/>
        <end position="441"/>
    </location>
</feature>
<evidence type="ECO:0000256" key="3">
    <source>
        <dbReference type="ARBA" id="ARBA00022801"/>
    </source>
</evidence>
<feature type="coiled-coil region" evidence="7">
    <location>
        <begin position="357"/>
        <end position="384"/>
    </location>
</feature>
<comment type="function">
    <text evidence="5">Bidirectionally degrades single-stranded DNA into large acid-insoluble oligonucleotides, which are then degraded further into small acid-soluble oligonucleotides.</text>
</comment>
<accession>U4TVZ3</accession>
<name>U4TVZ3_9LACO</name>
<dbReference type="Proteomes" id="UP000030647">
    <property type="component" value="Unassembled WGS sequence"/>
</dbReference>
<dbReference type="InterPro" id="IPR025824">
    <property type="entry name" value="OB-fold_nuc-bd_dom"/>
</dbReference>
<evidence type="ECO:0000259" key="9">
    <source>
        <dbReference type="Pfam" id="PF13742"/>
    </source>
</evidence>
<dbReference type="EMBL" id="KI271586">
    <property type="protein sequence ID" value="ERL65562.1"/>
    <property type="molecule type" value="Genomic_DNA"/>
</dbReference>
<keyword evidence="4 5" id="KW-0269">Exonuclease</keyword>
<evidence type="ECO:0000313" key="11">
    <source>
        <dbReference type="Proteomes" id="UP000030647"/>
    </source>
</evidence>
<sequence>MNPAEPEYLTVSALTKYIARKFEADPYLGRLFVTGEVSNFRRRPGNQYFSLKDDTAKINAMMFARAFAQVPFDLQEGMKVDAVGRVAVYQRSGEYQLYVDQLQPAGEGDLYLRLEALKKKLSAEGLFAQTKRPLPRFPKRIGVITSQSGAVIHDIETTVARRYPLAQVILFPAVVQGEAAAGSLVERLHQAYLYPGLDVLIIGRGGGSIEDLWPFNEESVARTLVESPIPVISSVGHETDTTIADLVADVRAATPTAAAELATPDTVTDLLAAIRQDAATMTRTVARQLGNARNRLDQLANAPVLHQPERLYAAQAQQLDNLQQRLLHAWQTQDSGARNALAGLVNRLWRQTPQNRVALAAQQLTNLQQRLTTAQRQRLTHDRESVRTAVHALDLLSPLKVLDRGYTYVADDTTGAVLPQVSAIHPPQKVTIHFSDGTAAAQITETKKGTAHGHEDE</sequence>
<keyword evidence="11" id="KW-1185">Reference proteome</keyword>
<comment type="subcellular location">
    <subcellularLocation>
        <location evidence="5 6">Cytoplasm</location>
    </subcellularLocation>
</comment>
<feature type="domain" description="OB-fold nucleic acid binding" evidence="9">
    <location>
        <begin position="9"/>
        <end position="102"/>
    </location>
</feature>
<dbReference type="InterPro" id="IPR003753">
    <property type="entry name" value="Exonuc_VII_L"/>
</dbReference>
<dbReference type="OrthoDB" id="9802795at2"/>
<dbReference type="HOGENOM" id="CLU_023625_3_1_9"/>
<evidence type="ECO:0000256" key="1">
    <source>
        <dbReference type="ARBA" id="ARBA00022490"/>
    </source>
</evidence>
<dbReference type="Pfam" id="PF13742">
    <property type="entry name" value="tRNA_anti_2"/>
    <property type="match status" value="1"/>
</dbReference>
<dbReference type="PANTHER" id="PTHR30008:SF0">
    <property type="entry name" value="EXODEOXYRIBONUCLEASE 7 LARGE SUBUNIT"/>
    <property type="match status" value="1"/>
</dbReference>
<comment type="similarity">
    <text evidence="5 6">Belongs to the XseA family.</text>
</comment>
<dbReference type="NCBIfam" id="TIGR00237">
    <property type="entry name" value="xseA"/>
    <property type="match status" value="1"/>
</dbReference>
<evidence type="ECO:0000259" key="8">
    <source>
        <dbReference type="Pfam" id="PF02601"/>
    </source>
</evidence>
<dbReference type="GO" id="GO:0008855">
    <property type="term" value="F:exodeoxyribonuclease VII activity"/>
    <property type="evidence" value="ECO:0007669"/>
    <property type="project" value="UniProtKB-UniRule"/>
</dbReference>
<proteinExistence type="inferred from homology"/>
<evidence type="ECO:0000256" key="2">
    <source>
        <dbReference type="ARBA" id="ARBA00022722"/>
    </source>
</evidence>
<dbReference type="GO" id="GO:0005737">
    <property type="term" value="C:cytoplasm"/>
    <property type="evidence" value="ECO:0007669"/>
    <property type="project" value="UniProtKB-SubCell"/>
</dbReference>
<dbReference type="GO" id="GO:0003676">
    <property type="term" value="F:nucleic acid binding"/>
    <property type="evidence" value="ECO:0007669"/>
    <property type="project" value="InterPro"/>
</dbReference>